<proteinExistence type="predicted"/>
<dbReference type="SUPFAM" id="SSF53756">
    <property type="entry name" value="UDP-Glycosyltransferase/glycogen phosphorylase"/>
    <property type="match status" value="1"/>
</dbReference>
<dbReference type="GO" id="GO:0016757">
    <property type="term" value="F:glycosyltransferase activity"/>
    <property type="evidence" value="ECO:0007669"/>
    <property type="project" value="InterPro"/>
</dbReference>
<reference evidence="2 3" key="1">
    <citation type="journal article" date="2016" name="Nat. Commun.">
        <title>Thousands of microbial genomes shed light on interconnected biogeochemical processes in an aquifer system.</title>
        <authorList>
            <person name="Anantharaman K."/>
            <person name="Brown C.T."/>
            <person name="Hug L.A."/>
            <person name="Sharon I."/>
            <person name="Castelle C.J."/>
            <person name="Probst A.J."/>
            <person name="Thomas B.C."/>
            <person name="Singh A."/>
            <person name="Wilkins M.J."/>
            <person name="Karaoz U."/>
            <person name="Brodie E.L."/>
            <person name="Williams K.H."/>
            <person name="Hubbard S.S."/>
            <person name="Banfield J.F."/>
        </authorList>
    </citation>
    <scope>NUCLEOTIDE SEQUENCE [LARGE SCALE GENOMIC DNA]</scope>
</reference>
<dbReference type="STRING" id="1798665.A2942_00290"/>
<evidence type="ECO:0000259" key="1">
    <source>
        <dbReference type="Pfam" id="PF00534"/>
    </source>
</evidence>
<organism evidence="2 3">
    <name type="scientific">Candidatus Lloydbacteria bacterium RIFCSPLOWO2_01_FULL_50_20</name>
    <dbReference type="NCBI Taxonomy" id="1798665"/>
    <lineage>
        <taxon>Bacteria</taxon>
        <taxon>Candidatus Lloydiibacteriota</taxon>
    </lineage>
</organism>
<name>A0A1G2DFV2_9BACT</name>
<evidence type="ECO:0000313" key="3">
    <source>
        <dbReference type="Proteomes" id="UP000178534"/>
    </source>
</evidence>
<dbReference type="EMBL" id="MHLP01000021">
    <property type="protein sequence ID" value="OGZ12537.1"/>
    <property type="molecule type" value="Genomic_DNA"/>
</dbReference>
<dbReference type="AlphaFoldDB" id="A0A1G2DFV2"/>
<protein>
    <recommendedName>
        <fullName evidence="1">Glycosyl transferase family 1 domain-containing protein</fullName>
    </recommendedName>
</protein>
<sequence>MAERKRIFIVGTRVLSYPRNRTLARACEVLGDIMIIELTPSFVAQWKFFWSTLSSARKEDRLLIVYPAERLICTVLLARCFFHGEIIGDTFISAYDSLVSDRVLASSWSIKALYYTIIDQLVCFCSDVLLFDTKEHEEYFRKRYLIHRSTKTLIIPITMDTEEFDAVSSVYPVEIQQRSGRFMVLFFGNYIPLQGVQYILHAIALLPDRGRFRFLMVGNGQTRGMAFRLRDELGLSDVEFIERLPHKAVIALTKKVDLTLGIFGDTEKAARVIPNKLLEAMACGTPVVTGKNSAMERYFEDGKEVYYCAMGDAQSLADAILRAYGERENRDAMRAAAREVINREFSVPVLKERLLGIVGENK</sequence>
<feature type="domain" description="Glycosyl transferase family 1" evidence="1">
    <location>
        <begin position="177"/>
        <end position="339"/>
    </location>
</feature>
<dbReference type="Gene3D" id="3.40.50.2000">
    <property type="entry name" value="Glycogen Phosphorylase B"/>
    <property type="match status" value="2"/>
</dbReference>
<dbReference type="Proteomes" id="UP000178534">
    <property type="component" value="Unassembled WGS sequence"/>
</dbReference>
<dbReference type="PANTHER" id="PTHR12526">
    <property type="entry name" value="GLYCOSYLTRANSFERASE"/>
    <property type="match status" value="1"/>
</dbReference>
<accession>A0A1G2DFV2</accession>
<comment type="caution">
    <text evidence="2">The sequence shown here is derived from an EMBL/GenBank/DDBJ whole genome shotgun (WGS) entry which is preliminary data.</text>
</comment>
<dbReference type="Pfam" id="PF00534">
    <property type="entry name" value="Glycos_transf_1"/>
    <property type="match status" value="1"/>
</dbReference>
<evidence type="ECO:0000313" key="2">
    <source>
        <dbReference type="EMBL" id="OGZ12537.1"/>
    </source>
</evidence>
<dbReference type="InterPro" id="IPR001296">
    <property type="entry name" value="Glyco_trans_1"/>
</dbReference>
<gene>
    <name evidence="2" type="ORF">A2942_00290</name>
</gene>